<protein>
    <submittedName>
        <fullName evidence="2">Uncharacterized protein</fullName>
    </submittedName>
</protein>
<dbReference type="Proteomes" id="UP000887565">
    <property type="component" value="Unplaced"/>
</dbReference>
<organism evidence="1 2">
    <name type="scientific">Romanomermis culicivorax</name>
    <name type="common">Nematode worm</name>
    <dbReference type="NCBI Taxonomy" id="13658"/>
    <lineage>
        <taxon>Eukaryota</taxon>
        <taxon>Metazoa</taxon>
        <taxon>Ecdysozoa</taxon>
        <taxon>Nematoda</taxon>
        <taxon>Enoplea</taxon>
        <taxon>Dorylaimia</taxon>
        <taxon>Mermithida</taxon>
        <taxon>Mermithoidea</taxon>
        <taxon>Mermithidae</taxon>
        <taxon>Romanomermis</taxon>
    </lineage>
</organism>
<evidence type="ECO:0000313" key="1">
    <source>
        <dbReference type="Proteomes" id="UP000887565"/>
    </source>
</evidence>
<evidence type="ECO:0000313" key="2">
    <source>
        <dbReference type="WBParaSite" id="nRc.2.0.1.t34708-RA"/>
    </source>
</evidence>
<name>A0A915K9X0_ROMCU</name>
<keyword evidence="1" id="KW-1185">Reference proteome</keyword>
<dbReference type="AlphaFoldDB" id="A0A915K9X0"/>
<accession>A0A915K9X0</accession>
<sequence length="90" mass="10572">MHVNPVMSRCMEGNTVAHMHCRTGSDGWNRMAERTQRPRKRNKFRMTFPSTCDLYKCLSAWQASWPPVARLVVLDKGFYLHHHGVIVWMN</sequence>
<proteinExistence type="predicted"/>
<reference evidence="2" key="1">
    <citation type="submission" date="2022-11" db="UniProtKB">
        <authorList>
            <consortium name="WormBaseParasite"/>
        </authorList>
    </citation>
    <scope>IDENTIFICATION</scope>
</reference>
<dbReference type="WBParaSite" id="nRc.2.0.1.t34708-RA">
    <property type="protein sequence ID" value="nRc.2.0.1.t34708-RA"/>
    <property type="gene ID" value="nRc.2.0.1.g34708"/>
</dbReference>